<protein>
    <submittedName>
        <fullName evidence="3">Enoyl-CoA hydratase/isomerase family protein</fullName>
    </submittedName>
</protein>
<accession>A0A2T2X088</accession>
<dbReference type="GO" id="GO:0016829">
    <property type="term" value="F:lyase activity"/>
    <property type="evidence" value="ECO:0007669"/>
    <property type="project" value="UniProtKB-KW"/>
</dbReference>
<evidence type="ECO:0000313" key="3">
    <source>
        <dbReference type="EMBL" id="PSR27905.1"/>
    </source>
</evidence>
<dbReference type="Gene3D" id="3.90.226.10">
    <property type="entry name" value="2-enoyl-CoA Hydratase, Chain A, domain 1"/>
    <property type="match status" value="1"/>
</dbReference>
<organism evidence="3 4">
    <name type="scientific">Sulfobacillus benefaciens</name>
    <dbReference type="NCBI Taxonomy" id="453960"/>
    <lineage>
        <taxon>Bacteria</taxon>
        <taxon>Bacillati</taxon>
        <taxon>Bacillota</taxon>
        <taxon>Clostridia</taxon>
        <taxon>Eubacteriales</taxon>
        <taxon>Clostridiales Family XVII. Incertae Sedis</taxon>
        <taxon>Sulfobacillus</taxon>
    </lineage>
</organism>
<dbReference type="Pfam" id="PF00378">
    <property type="entry name" value="ECH_1"/>
    <property type="match status" value="1"/>
</dbReference>
<comment type="similarity">
    <text evidence="1">Belongs to the enoyl-CoA hydratase/isomerase family.</text>
</comment>
<proteinExistence type="inferred from homology"/>
<dbReference type="EMBL" id="PXYT01000023">
    <property type="protein sequence ID" value="PSR27905.1"/>
    <property type="molecule type" value="Genomic_DNA"/>
</dbReference>
<dbReference type="InterPro" id="IPR001753">
    <property type="entry name" value="Enoyl-CoA_hydra/iso"/>
</dbReference>
<sequence>MNIRVERNAISQVTLNRPQVRNALNQETIRELIETFSELGRDPGVQVIILRAEGEKAFCAGADLNEVATLGTVESIRQYFSLMGTLIETIHGLPIPVIAATFGYTLAGGMGLAAACDFVIASEDGHFGLPEVKIGLFPMVVMAPITRLIGPRRTLELALTGRLVTSREMDQWGFCNAVVPFEKVDTQARELAELISLGSPFITRMGKEAWYQVQDMEYHKAIEYLQNMVSLIALSDDSREGIKAFREKRAPVWPSVRSPG</sequence>
<reference evidence="3 4" key="1">
    <citation type="journal article" date="2014" name="BMC Genomics">
        <title>Comparison of environmental and isolate Sulfobacillus genomes reveals diverse carbon, sulfur, nitrogen, and hydrogen metabolisms.</title>
        <authorList>
            <person name="Justice N.B."/>
            <person name="Norman A."/>
            <person name="Brown C.T."/>
            <person name="Singh A."/>
            <person name="Thomas B.C."/>
            <person name="Banfield J.F."/>
        </authorList>
    </citation>
    <scope>NUCLEOTIDE SEQUENCE [LARGE SCALE GENOMIC DNA]</scope>
    <source>
        <strain evidence="3">AMDSBA1</strain>
    </source>
</reference>
<dbReference type="AlphaFoldDB" id="A0A2T2X088"/>
<dbReference type="GO" id="GO:0006635">
    <property type="term" value="P:fatty acid beta-oxidation"/>
    <property type="evidence" value="ECO:0007669"/>
    <property type="project" value="TreeGrafter"/>
</dbReference>
<keyword evidence="3" id="KW-0413">Isomerase</keyword>
<dbReference type="CDD" id="cd06558">
    <property type="entry name" value="crotonase-like"/>
    <property type="match status" value="1"/>
</dbReference>
<dbReference type="GO" id="GO:0016853">
    <property type="term" value="F:isomerase activity"/>
    <property type="evidence" value="ECO:0007669"/>
    <property type="project" value="UniProtKB-KW"/>
</dbReference>
<evidence type="ECO:0000256" key="2">
    <source>
        <dbReference type="ARBA" id="ARBA00023239"/>
    </source>
</evidence>
<dbReference type="InterPro" id="IPR014748">
    <property type="entry name" value="Enoyl-CoA_hydra_C"/>
</dbReference>
<dbReference type="Gene3D" id="1.10.12.10">
    <property type="entry name" value="Lyase 2-enoyl-coa Hydratase, Chain A, domain 2"/>
    <property type="match status" value="1"/>
</dbReference>
<keyword evidence="2" id="KW-0456">Lyase</keyword>
<dbReference type="PANTHER" id="PTHR11941:SF54">
    <property type="entry name" value="ENOYL-COA HYDRATASE, MITOCHONDRIAL"/>
    <property type="match status" value="1"/>
</dbReference>
<evidence type="ECO:0000313" key="4">
    <source>
        <dbReference type="Proteomes" id="UP000242699"/>
    </source>
</evidence>
<dbReference type="Proteomes" id="UP000242699">
    <property type="component" value="Unassembled WGS sequence"/>
</dbReference>
<comment type="caution">
    <text evidence="3">The sequence shown here is derived from an EMBL/GenBank/DDBJ whole genome shotgun (WGS) entry which is preliminary data.</text>
</comment>
<dbReference type="InterPro" id="IPR029045">
    <property type="entry name" value="ClpP/crotonase-like_dom_sf"/>
</dbReference>
<name>A0A2T2X088_9FIRM</name>
<gene>
    <name evidence="3" type="ORF">C7B43_10860</name>
</gene>
<dbReference type="PANTHER" id="PTHR11941">
    <property type="entry name" value="ENOYL-COA HYDRATASE-RELATED"/>
    <property type="match status" value="1"/>
</dbReference>
<dbReference type="SUPFAM" id="SSF52096">
    <property type="entry name" value="ClpP/crotonase"/>
    <property type="match status" value="1"/>
</dbReference>
<evidence type="ECO:0000256" key="1">
    <source>
        <dbReference type="ARBA" id="ARBA00005254"/>
    </source>
</evidence>